<feature type="transmembrane region" description="Helical" evidence="7">
    <location>
        <begin position="158"/>
        <end position="177"/>
    </location>
</feature>
<comment type="similarity">
    <text evidence="2">Belongs to the acyltransferase 3 family.</text>
</comment>
<dbReference type="InterPro" id="IPR002656">
    <property type="entry name" value="Acyl_transf_3_dom"/>
</dbReference>
<reference evidence="9" key="2">
    <citation type="submission" date="2019-02" db="EMBL/GenBank/DDBJ databases">
        <authorList>
            <person name="Odamaki T."/>
        </authorList>
    </citation>
    <scope>NUCLEOTIDE SEQUENCE</scope>
    <source>
        <strain evidence="9">MCC10009</strain>
        <strain evidence="10">MCC10083</strain>
        <strain evidence="11">MCC10100</strain>
    </source>
</reference>
<evidence type="ECO:0000259" key="8">
    <source>
        <dbReference type="Pfam" id="PF01757"/>
    </source>
</evidence>
<gene>
    <name evidence="9" type="ORF">MCC10009_1907</name>
    <name evidence="10" type="ORF">MCC10083_1935</name>
    <name evidence="11" type="ORF">MCC10100_1880</name>
</gene>
<feature type="transmembrane region" description="Helical" evidence="7">
    <location>
        <begin position="113"/>
        <end position="138"/>
    </location>
</feature>
<evidence type="ECO:0000256" key="2">
    <source>
        <dbReference type="ARBA" id="ARBA00007400"/>
    </source>
</evidence>
<comment type="subcellular location">
    <subcellularLocation>
        <location evidence="1">Cell membrane</location>
        <topology evidence="1">Multi-pass membrane protein</topology>
    </subcellularLocation>
</comment>
<evidence type="ECO:0000256" key="5">
    <source>
        <dbReference type="ARBA" id="ARBA00022989"/>
    </source>
</evidence>
<evidence type="ECO:0000313" key="9">
    <source>
        <dbReference type="EMBL" id="TCD84257.1"/>
    </source>
</evidence>
<accession>A0A4R0STY8</accession>
<feature type="transmembrane region" description="Helical" evidence="7">
    <location>
        <begin position="69"/>
        <end position="92"/>
    </location>
</feature>
<feature type="transmembrane region" description="Helical" evidence="7">
    <location>
        <begin position="34"/>
        <end position="57"/>
    </location>
</feature>
<dbReference type="Proteomes" id="UP000291881">
    <property type="component" value="Unassembled WGS sequence"/>
</dbReference>
<feature type="transmembrane region" description="Helical" evidence="7">
    <location>
        <begin position="218"/>
        <end position="236"/>
    </location>
</feature>
<dbReference type="Pfam" id="PF01757">
    <property type="entry name" value="Acyl_transf_3"/>
    <property type="match status" value="1"/>
</dbReference>
<dbReference type="AlphaFoldDB" id="A0A4R0STY8"/>
<evidence type="ECO:0000256" key="1">
    <source>
        <dbReference type="ARBA" id="ARBA00004651"/>
    </source>
</evidence>
<keyword evidence="6 7" id="KW-0472">Membrane</keyword>
<dbReference type="GO" id="GO:0016413">
    <property type="term" value="F:O-acetyltransferase activity"/>
    <property type="evidence" value="ECO:0007669"/>
    <property type="project" value="TreeGrafter"/>
</dbReference>
<keyword evidence="4 7" id="KW-0812">Transmembrane</keyword>
<dbReference type="RefSeq" id="WP_157821663.1">
    <property type="nucleotide sequence ID" value="NZ_JACZEK010000005.1"/>
</dbReference>
<evidence type="ECO:0000256" key="4">
    <source>
        <dbReference type="ARBA" id="ARBA00022692"/>
    </source>
</evidence>
<dbReference type="PANTHER" id="PTHR40074:SF2">
    <property type="entry name" value="O-ACETYLTRANSFERASE WECH"/>
    <property type="match status" value="1"/>
</dbReference>
<dbReference type="GO" id="GO:0005886">
    <property type="term" value="C:plasma membrane"/>
    <property type="evidence" value="ECO:0007669"/>
    <property type="project" value="UniProtKB-SubCell"/>
</dbReference>
<organism evidence="9 13">
    <name type="scientific">Bifidobacterium longum subsp. longum</name>
    <dbReference type="NCBI Taxonomy" id="1679"/>
    <lineage>
        <taxon>Bacteria</taxon>
        <taxon>Bacillati</taxon>
        <taxon>Actinomycetota</taxon>
        <taxon>Actinomycetes</taxon>
        <taxon>Bifidobacteriales</taxon>
        <taxon>Bifidobacteriaceae</taxon>
        <taxon>Bifidobacterium</taxon>
    </lineage>
</organism>
<dbReference type="GO" id="GO:0009246">
    <property type="term" value="P:enterobacterial common antigen biosynthetic process"/>
    <property type="evidence" value="ECO:0007669"/>
    <property type="project" value="TreeGrafter"/>
</dbReference>
<dbReference type="Proteomes" id="UP000291226">
    <property type="component" value="Unassembled WGS sequence"/>
</dbReference>
<sequence length="386" mass="43359">MVTMPDTGAVMVVDDDKTVAGSAHTAPDTQRRWVFVDVLNVVACLAVILLHVSLNAFSPEPSRTWVEAVAFQAVGIFAVPVYFMISGMNLLGYQRRYSTRTFFRKRLWRVGKALVLASLVCYLLFGLFPSAFGTQAVADSFGPVDFVKRFLADDINSFYWFLYSIIYLYMITPLLSLAADDKRLMQYLIVVDFAIAWGVPLLERLGVAERYLESLLHWPLYMSQDMLYFLLGYYLIHHVEWRVPAWVWLLVAGAAAAVMFGTALWTNGYFSGGLSGEYHNYAVNGSPVRVVESVAVFMLLRECEPRLRAVPERARGLIRVLSGAVLGVYLFHLPVINWLTANVHGAFGDALARYPLLRLVVIYAVTVVIVIAVKRLIAVARNAIRR</sequence>
<evidence type="ECO:0000313" key="10">
    <source>
        <dbReference type="EMBL" id="TCF07575.1"/>
    </source>
</evidence>
<name>A0A4R0STY8_BIFLL</name>
<evidence type="ECO:0000256" key="6">
    <source>
        <dbReference type="ARBA" id="ARBA00023136"/>
    </source>
</evidence>
<keyword evidence="3" id="KW-1003">Cell membrane</keyword>
<feature type="transmembrane region" description="Helical" evidence="7">
    <location>
        <begin position="243"/>
        <end position="266"/>
    </location>
</feature>
<evidence type="ECO:0000313" key="13">
    <source>
        <dbReference type="Proteomes" id="UP000291881"/>
    </source>
</evidence>
<protein>
    <recommendedName>
        <fullName evidence="8">Acyltransferase 3 domain-containing protein</fullName>
    </recommendedName>
</protein>
<dbReference type="PANTHER" id="PTHR40074">
    <property type="entry name" value="O-ACETYLTRANSFERASE WECH"/>
    <property type="match status" value="1"/>
</dbReference>
<proteinExistence type="inferred from homology"/>
<evidence type="ECO:0000256" key="7">
    <source>
        <dbReference type="SAM" id="Phobius"/>
    </source>
</evidence>
<reference evidence="12 13" key="1">
    <citation type="journal article" date="2018" name="Sci. Rep.">
        <title>Genomic diversity and distribution of Bifidobacterium longum subsp. longum across the human lifespan.</title>
        <authorList>
            <person name="Odamaki T."/>
            <person name="Bottacini F."/>
            <person name="Kato K."/>
            <person name="Mitsuyama E."/>
            <person name="Yoshida K."/>
            <person name="Horigome A."/>
            <person name="Xiao J.Z."/>
            <person name="van Sinderen D."/>
        </authorList>
    </citation>
    <scope>NUCLEOTIDE SEQUENCE [LARGE SCALE GENOMIC DNA]</scope>
    <source>
        <strain evidence="9 13">MCC10009</strain>
        <strain evidence="10 12">MCC10083</strain>
        <strain evidence="11 14">MCC10100</strain>
    </source>
</reference>
<evidence type="ECO:0000313" key="12">
    <source>
        <dbReference type="Proteomes" id="UP000291226"/>
    </source>
</evidence>
<feature type="transmembrane region" description="Helical" evidence="7">
    <location>
        <begin position="278"/>
        <end position="300"/>
    </location>
</feature>
<evidence type="ECO:0000313" key="14">
    <source>
        <dbReference type="Proteomes" id="UP000294241"/>
    </source>
</evidence>
<dbReference type="EMBL" id="SHST01000032">
    <property type="protein sequence ID" value="TCF37646.1"/>
    <property type="molecule type" value="Genomic_DNA"/>
</dbReference>
<feature type="domain" description="Acyltransferase 3" evidence="8">
    <location>
        <begin position="34"/>
        <end position="372"/>
    </location>
</feature>
<dbReference type="Proteomes" id="UP000294241">
    <property type="component" value="Unassembled WGS sequence"/>
</dbReference>
<evidence type="ECO:0000256" key="3">
    <source>
        <dbReference type="ARBA" id="ARBA00022475"/>
    </source>
</evidence>
<feature type="transmembrane region" description="Helical" evidence="7">
    <location>
        <begin position="359"/>
        <end position="377"/>
    </location>
</feature>
<comment type="caution">
    <text evidence="9">The sequence shown here is derived from an EMBL/GenBank/DDBJ whole genome shotgun (WGS) entry which is preliminary data.</text>
</comment>
<dbReference type="EMBL" id="SHSD01000045">
    <property type="protein sequence ID" value="TCF07575.1"/>
    <property type="molecule type" value="Genomic_DNA"/>
</dbReference>
<feature type="transmembrane region" description="Helical" evidence="7">
    <location>
        <begin position="184"/>
        <end position="202"/>
    </location>
</feature>
<keyword evidence="5 7" id="KW-1133">Transmembrane helix</keyword>
<evidence type="ECO:0000313" key="11">
    <source>
        <dbReference type="EMBL" id="TCF37646.1"/>
    </source>
</evidence>
<dbReference type="EMBL" id="SHPS01000038">
    <property type="protein sequence ID" value="TCD84257.1"/>
    <property type="molecule type" value="Genomic_DNA"/>
</dbReference>
<feature type="transmembrane region" description="Helical" evidence="7">
    <location>
        <begin position="320"/>
        <end position="339"/>
    </location>
</feature>